<keyword evidence="5" id="KW-0472">Membrane</keyword>
<evidence type="ECO:0000256" key="5">
    <source>
        <dbReference type="SAM" id="Phobius"/>
    </source>
</evidence>
<keyword evidence="1" id="KW-0677">Repeat</keyword>
<feature type="region of interest" description="Disordered" evidence="4">
    <location>
        <begin position="1"/>
        <end position="23"/>
    </location>
</feature>
<keyword evidence="2 3" id="KW-0802">TPR repeat</keyword>
<evidence type="ECO:0000256" key="4">
    <source>
        <dbReference type="SAM" id="MobiDB-lite"/>
    </source>
</evidence>
<feature type="compositionally biased region" description="Polar residues" evidence="4">
    <location>
        <begin position="8"/>
        <end position="20"/>
    </location>
</feature>
<dbReference type="SUPFAM" id="SSF48452">
    <property type="entry name" value="TPR-like"/>
    <property type="match status" value="3"/>
</dbReference>
<dbReference type="PANTHER" id="PTHR44858">
    <property type="entry name" value="TETRATRICOPEPTIDE REPEAT PROTEIN 6"/>
    <property type="match status" value="1"/>
</dbReference>
<sequence>MSDKDQESNPTVNSSITDSQTSRKKRSPVERAVVWSLITVALIIVILEANARYGYSKTLEKMQNRITLAEKEKGKEFLLIDAREMVKGFPYGDERLTENGKQIQYRWFSLFRTFAIELSTGMDDVVLSLETDVDAFGEDKPPGKNTVTALPQLKLPEKGLTSEYKNLPVLAASQFDSKPADLKGLLSREIVRQAVLISAREGLGLPTRDNSIRGEVTLIENPQTYPLQLYTRIDGTGKVDFEIERPFRDKPAAYWESDTIELARDSLLESLIEQSEVLSRTGFVEALKTAGYNGKAPEWKTESSIPEKTLRQLNEWNFISQYTVIQDVHAAIRTEGESPERLAVLTRAYANLGHLTEIHWSPAHKVFKARSLLYAQRLKARTDNSAWALAHRAYARTFTGLHLGALADIETIKSAQKTNAENQRPLPHWIDLIDAYCSYKPKVLEQAVEQEDLKSLAVYLRSLQIDPISNEKEMVSRTEELLKLEPACCRALDQLCETQSLGTLRNVTEIRQNQIWEPMYERLQAGNLPASVKEPLNQHMEWLFKLKTGLQFRTQIIDLLKNAGVTQHEPSVNGLGQLIQEVYFTQTCRKLEFQTDYLSVSVDHVVSEARPLLKDHPYEAFIESYSSVSKDATDAYQRLLSTFNPHELELISEPLITNSYYKLNRDDYSRFFLAAESNMDPVFQDHLNYQRFVVKQRNYSRNLIGEIAEKLLKISPYVPQTVAMNLDANNNYVENHHAEVMKRYGDDPEILSALGKRFLKNNNDEKAEEIFKRRLDIAPDHTTYISLAELYQRRGDTDKWKETLQKALRVPTSGLQNYQIHNKLAHYHMQRGDFELAKPHAVKAAESYSAWGLECGAQCSEGLGDMDQAEALMKARSMRYAGNAADWYFWCVRTGFGDLEIARQLAERTILENLDPNHYTRAMEAAIIHLIQGSKPEAFNLFLNTFQKHHDAYSGLHAAVLADELGFTRQRDELLNETAELWTKDYATAEIANYFQRMLLNQDSVDWNSKWFESLIVQLPDGSPTNFDYFVGKFLEKRGQDKLGTEYLQLAATSPNTNKYNCILASQDLRSHDKVVNSRRVRELEDGYDEVKVLANQASHLLQTKKQKEAIIKFGKILKLKPELVSILINRAQAYEAMHNYTAAIADYKQAIELDPQYWLPYNNLAFLYAASEQEEFRDGNKSLQNAQLASERLPTQYWVNYAAFAVAYAELKQFDKAIEMQTIALELAPNEAKKIAQRRLRLFNEGEPYRRTTEKE</sequence>
<dbReference type="Gene3D" id="1.25.40.10">
    <property type="entry name" value="Tetratricopeptide repeat domain"/>
    <property type="match status" value="2"/>
</dbReference>
<dbReference type="EMBL" id="CP036343">
    <property type="protein sequence ID" value="QDT91643.1"/>
    <property type="molecule type" value="Genomic_DNA"/>
</dbReference>
<feature type="repeat" description="TPR" evidence="3">
    <location>
        <begin position="1125"/>
        <end position="1158"/>
    </location>
</feature>
<dbReference type="OrthoDB" id="213842at2"/>
<dbReference type="InterPro" id="IPR019734">
    <property type="entry name" value="TPR_rpt"/>
</dbReference>
<evidence type="ECO:0000256" key="1">
    <source>
        <dbReference type="ARBA" id="ARBA00022737"/>
    </source>
</evidence>
<gene>
    <name evidence="6" type="ORF">Pan161_33050</name>
</gene>
<dbReference type="PANTHER" id="PTHR44858:SF1">
    <property type="entry name" value="UDP-N-ACETYLGLUCOSAMINE--PEPTIDE N-ACETYLGLUCOSAMINYLTRANSFERASE SPINDLY-RELATED"/>
    <property type="match status" value="1"/>
</dbReference>
<dbReference type="InterPro" id="IPR050498">
    <property type="entry name" value="Ycf3"/>
</dbReference>
<organism evidence="6 7">
    <name type="scientific">Gimesia algae</name>
    <dbReference type="NCBI Taxonomy" id="2527971"/>
    <lineage>
        <taxon>Bacteria</taxon>
        <taxon>Pseudomonadati</taxon>
        <taxon>Planctomycetota</taxon>
        <taxon>Planctomycetia</taxon>
        <taxon>Planctomycetales</taxon>
        <taxon>Planctomycetaceae</taxon>
        <taxon>Gimesia</taxon>
    </lineage>
</organism>
<evidence type="ECO:0000313" key="6">
    <source>
        <dbReference type="EMBL" id="QDT91643.1"/>
    </source>
</evidence>
<dbReference type="AlphaFoldDB" id="A0A517VF58"/>
<evidence type="ECO:0000256" key="3">
    <source>
        <dbReference type="PROSITE-ProRule" id="PRU00339"/>
    </source>
</evidence>
<dbReference type="InterPro" id="IPR011990">
    <property type="entry name" value="TPR-like_helical_dom_sf"/>
</dbReference>
<name>A0A517VF58_9PLAN</name>
<keyword evidence="5" id="KW-0812">Transmembrane</keyword>
<feature type="repeat" description="TPR" evidence="3">
    <location>
        <begin position="748"/>
        <end position="781"/>
    </location>
</feature>
<accession>A0A517VF58</accession>
<dbReference type="KEGG" id="gax:Pan161_33050"/>
<keyword evidence="5" id="KW-1133">Transmembrane helix</keyword>
<dbReference type="Proteomes" id="UP000316855">
    <property type="component" value="Chromosome"/>
</dbReference>
<dbReference type="Pfam" id="PF00515">
    <property type="entry name" value="TPR_1"/>
    <property type="match status" value="1"/>
</dbReference>
<keyword evidence="7" id="KW-1185">Reference proteome</keyword>
<dbReference type="SMART" id="SM00028">
    <property type="entry name" value="TPR"/>
    <property type="match status" value="5"/>
</dbReference>
<dbReference type="Pfam" id="PF13181">
    <property type="entry name" value="TPR_8"/>
    <property type="match status" value="2"/>
</dbReference>
<feature type="transmembrane region" description="Helical" evidence="5">
    <location>
        <begin position="32"/>
        <end position="55"/>
    </location>
</feature>
<dbReference type="PROSITE" id="PS50005">
    <property type="entry name" value="TPR"/>
    <property type="match status" value="3"/>
</dbReference>
<evidence type="ECO:0000313" key="7">
    <source>
        <dbReference type="Proteomes" id="UP000316855"/>
    </source>
</evidence>
<protein>
    <submittedName>
        <fullName evidence="6">Tetratricopeptide repeat protein</fullName>
    </submittedName>
</protein>
<reference evidence="6 7" key="1">
    <citation type="submission" date="2019-02" db="EMBL/GenBank/DDBJ databases">
        <title>Deep-cultivation of Planctomycetes and their phenomic and genomic characterization uncovers novel biology.</title>
        <authorList>
            <person name="Wiegand S."/>
            <person name="Jogler M."/>
            <person name="Boedeker C."/>
            <person name="Pinto D."/>
            <person name="Vollmers J."/>
            <person name="Rivas-Marin E."/>
            <person name="Kohn T."/>
            <person name="Peeters S.H."/>
            <person name="Heuer A."/>
            <person name="Rast P."/>
            <person name="Oberbeckmann S."/>
            <person name="Bunk B."/>
            <person name="Jeske O."/>
            <person name="Meyerdierks A."/>
            <person name="Storesund J.E."/>
            <person name="Kallscheuer N."/>
            <person name="Luecker S."/>
            <person name="Lage O.M."/>
            <person name="Pohl T."/>
            <person name="Merkel B.J."/>
            <person name="Hornburger P."/>
            <person name="Mueller R.-W."/>
            <person name="Bruemmer F."/>
            <person name="Labrenz M."/>
            <person name="Spormann A.M."/>
            <person name="Op den Camp H."/>
            <person name="Overmann J."/>
            <person name="Amann R."/>
            <person name="Jetten M.S.M."/>
            <person name="Mascher T."/>
            <person name="Medema M.H."/>
            <person name="Devos D.P."/>
            <person name="Kaster A.-K."/>
            <person name="Ovreas L."/>
            <person name="Rohde M."/>
            <person name="Galperin M.Y."/>
            <person name="Jogler C."/>
        </authorList>
    </citation>
    <scope>NUCLEOTIDE SEQUENCE [LARGE SCALE GENOMIC DNA]</scope>
    <source>
        <strain evidence="6 7">Pan161</strain>
    </source>
</reference>
<dbReference type="RefSeq" id="WP_145228587.1">
    <property type="nucleotide sequence ID" value="NZ_CP036343.1"/>
</dbReference>
<feature type="repeat" description="TPR" evidence="3">
    <location>
        <begin position="1199"/>
        <end position="1232"/>
    </location>
</feature>
<evidence type="ECO:0000256" key="2">
    <source>
        <dbReference type="ARBA" id="ARBA00022803"/>
    </source>
</evidence>
<proteinExistence type="predicted"/>